<feature type="compositionally biased region" description="Polar residues" evidence="5">
    <location>
        <begin position="1032"/>
        <end position="1056"/>
    </location>
</feature>
<feature type="domain" description="BTB" evidence="6">
    <location>
        <begin position="565"/>
        <end position="632"/>
    </location>
</feature>
<evidence type="ECO:0000256" key="3">
    <source>
        <dbReference type="PROSITE-ProRule" id="PRU00235"/>
    </source>
</evidence>
<dbReference type="InterPro" id="IPR011333">
    <property type="entry name" value="SKP1/BTB/POZ_sf"/>
</dbReference>
<feature type="compositionally biased region" description="Polar residues" evidence="5">
    <location>
        <begin position="1161"/>
        <end position="1174"/>
    </location>
</feature>
<dbReference type="Gene3D" id="1.25.40.20">
    <property type="entry name" value="Ankyrin repeat-containing domain"/>
    <property type="match status" value="1"/>
</dbReference>
<dbReference type="InterPro" id="IPR058923">
    <property type="entry name" value="RCC1-like_dom"/>
</dbReference>
<feature type="domain" description="BTB" evidence="6">
    <location>
        <begin position="683"/>
        <end position="751"/>
    </location>
</feature>
<dbReference type="PROSITE" id="PS50297">
    <property type="entry name" value="ANK_REP_REGION"/>
    <property type="match status" value="1"/>
</dbReference>
<keyword evidence="1" id="KW-0677">Repeat</keyword>
<dbReference type="InterPro" id="IPR036770">
    <property type="entry name" value="Ankyrin_rpt-contain_sf"/>
</dbReference>
<dbReference type="InterPro" id="IPR051625">
    <property type="entry name" value="Signaling_Regulatory_Domain"/>
</dbReference>
<feature type="compositionally biased region" description="Pro residues" evidence="5">
    <location>
        <begin position="1145"/>
        <end position="1156"/>
    </location>
</feature>
<dbReference type="Pfam" id="PF25390">
    <property type="entry name" value="WD40_RLD"/>
    <property type="match status" value="1"/>
</dbReference>
<proteinExistence type="predicted"/>
<dbReference type="Proteomes" id="UP000241769">
    <property type="component" value="Unassembled WGS sequence"/>
</dbReference>
<evidence type="ECO:0000256" key="2">
    <source>
        <dbReference type="PROSITE-ProRule" id="PRU00023"/>
    </source>
</evidence>
<feature type="region of interest" description="Disordered" evidence="5">
    <location>
        <begin position="1187"/>
        <end position="1320"/>
    </location>
</feature>
<dbReference type="InterPro" id="IPR009091">
    <property type="entry name" value="RCC1/BLIP-II"/>
</dbReference>
<feature type="repeat" description="ANK" evidence="2">
    <location>
        <begin position="139"/>
        <end position="171"/>
    </location>
</feature>
<feature type="compositionally biased region" description="Low complexity" evidence="5">
    <location>
        <begin position="1279"/>
        <end position="1290"/>
    </location>
</feature>
<feature type="coiled-coil region" evidence="4">
    <location>
        <begin position="860"/>
        <end position="918"/>
    </location>
</feature>
<dbReference type="STRING" id="1890364.A0A2P6NXK6"/>
<feature type="repeat" description="RCC1" evidence="3">
    <location>
        <begin position="205"/>
        <end position="256"/>
    </location>
</feature>
<dbReference type="SUPFAM" id="SSF54695">
    <property type="entry name" value="POZ domain"/>
    <property type="match status" value="2"/>
</dbReference>
<dbReference type="PROSITE" id="PS50088">
    <property type="entry name" value="ANK_REPEAT"/>
    <property type="match status" value="2"/>
</dbReference>
<dbReference type="SUPFAM" id="SSF48403">
    <property type="entry name" value="Ankyrin repeat"/>
    <property type="match status" value="1"/>
</dbReference>
<feature type="region of interest" description="Disordered" evidence="5">
    <location>
        <begin position="1020"/>
        <end position="1175"/>
    </location>
</feature>
<dbReference type="PRINTS" id="PR00633">
    <property type="entry name" value="RCCNDNSATION"/>
</dbReference>
<dbReference type="PROSITE" id="PS50097">
    <property type="entry name" value="BTB"/>
    <property type="match status" value="2"/>
</dbReference>
<dbReference type="Pfam" id="PF00651">
    <property type="entry name" value="BTB"/>
    <property type="match status" value="2"/>
</dbReference>
<feature type="compositionally biased region" description="Polar residues" evidence="5">
    <location>
        <begin position="1229"/>
        <end position="1244"/>
    </location>
</feature>
<evidence type="ECO:0000256" key="4">
    <source>
        <dbReference type="SAM" id="Coils"/>
    </source>
</evidence>
<dbReference type="InterPro" id="IPR002110">
    <property type="entry name" value="Ankyrin_rpt"/>
</dbReference>
<keyword evidence="2" id="KW-0040">ANK repeat</keyword>
<dbReference type="SMART" id="SM00225">
    <property type="entry name" value="BTB"/>
    <property type="match status" value="2"/>
</dbReference>
<feature type="compositionally biased region" description="Polar residues" evidence="5">
    <location>
        <begin position="1111"/>
        <end position="1140"/>
    </location>
</feature>
<dbReference type="Gene3D" id="2.130.10.30">
    <property type="entry name" value="Regulator of chromosome condensation 1/beta-lactamase-inhibitor protein II"/>
    <property type="match status" value="1"/>
</dbReference>
<dbReference type="SMART" id="SM00248">
    <property type="entry name" value="ANK"/>
    <property type="match status" value="2"/>
</dbReference>
<dbReference type="InterPro" id="IPR000408">
    <property type="entry name" value="Reg_chr_condens"/>
</dbReference>
<accession>A0A2P6NXK6</accession>
<feature type="repeat" description="ANK" evidence="2">
    <location>
        <begin position="105"/>
        <end position="137"/>
    </location>
</feature>
<dbReference type="EMBL" id="MDYQ01000008">
    <property type="protein sequence ID" value="PRP88690.1"/>
    <property type="molecule type" value="Genomic_DNA"/>
</dbReference>
<dbReference type="InParanoid" id="A0A2P6NXK6"/>
<feature type="compositionally biased region" description="Polar residues" evidence="5">
    <location>
        <begin position="1066"/>
        <end position="1075"/>
    </location>
</feature>
<evidence type="ECO:0000313" key="7">
    <source>
        <dbReference type="EMBL" id="PRP88690.1"/>
    </source>
</evidence>
<evidence type="ECO:0000313" key="8">
    <source>
        <dbReference type="Proteomes" id="UP000241769"/>
    </source>
</evidence>
<evidence type="ECO:0000256" key="1">
    <source>
        <dbReference type="ARBA" id="ARBA00022737"/>
    </source>
</evidence>
<evidence type="ECO:0000256" key="5">
    <source>
        <dbReference type="SAM" id="MobiDB-lite"/>
    </source>
</evidence>
<dbReference type="PROSITE" id="PS50012">
    <property type="entry name" value="RCC1_3"/>
    <property type="match status" value="4"/>
</dbReference>
<feature type="compositionally biased region" description="Basic and acidic residues" evidence="5">
    <location>
        <begin position="1309"/>
        <end position="1320"/>
    </location>
</feature>
<dbReference type="PANTHER" id="PTHR22872:SF2">
    <property type="entry name" value="INHIBITOR OF BRUTON TYROSINE KINASE"/>
    <property type="match status" value="1"/>
</dbReference>
<feature type="repeat" description="RCC1" evidence="3">
    <location>
        <begin position="360"/>
        <end position="411"/>
    </location>
</feature>
<keyword evidence="4" id="KW-0175">Coiled coil</keyword>
<dbReference type="SUPFAM" id="SSF50985">
    <property type="entry name" value="RCC1/BLIP-II"/>
    <property type="match status" value="1"/>
</dbReference>
<dbReference type="OrthoDB" id="1893551at2759"/>
<feature type="repeat" description="RCC1" evidence="3">
    <location>
        <begin position="307"/>
        <end position="359"/>
    </location>
</feature>
<dbReference type="PANTHER" id="PTHR22872">
    <property type="entry name" value="BTK-BINDING PROTEIN-RELATED"/>
    <property type="match status" value="1"/>
</dbReference>
<gene>
    <name evidence="7" type="ORF">PROFUN_02786</name>
</gene>
<organism evidence="7 8">
    <name type="scientific">Planoprotostelium fungivorum</name>
    <dbReference type="NCBI Taxonomy" id="1890364"/>
    <lineage>
        <taxon>Eukaryota</taxon>
        <taxon>Amoebozoa</taxon>
        <taxon>Evosea</taxon>
        <taxon>Variosea</taxon>
        <taxon>Cavosteliida</taxon>
        <taxon>Cavosteliaceae</taxon>
        <taxon>Planoprotostelium</taxon>
    </lineage>
</organism>
<reference evidence="7 8" key="1">
    <citation type="journal article" date="2018" name="Genome Biol. Evol.">
        <title>Multiple Roots of Fruiting Body Formation in Amoebozoa.</title>
        <authorList>
            <person name="Hillmann F."/>
            <person name="Forbes G."/>
            <person name="Novohradska S."/>
            <person name="Ferling I."/>
            <person name="Riege K."/>
            <person name="Groth M."/>
            <person name="Westermann M."/>
            <person name="Marz M."/>
            <person name="Spaller T."/>
            <person name="Winckler T."/>
            <person name="Schaap P."/>
            <person name="Glockner G."/>
        </authorList>
    </citation>
    <scope>NUCLEOTIDE SEQUENCE [LARGE SCALE GENOMIC DNA]</scope>
    <source>
        <strain evidence="7 8">Jena</strain>
    </source>
</reference>
<dbReference type="InterPro" id="IPR000210">
    <property type="entry name" value="BTB/POZ_dom"/>
</dbReference>
<sequence length="1369" mass="152257">MENIRPFVVHLLQLPDLINITTEVCRINSYKWPLKESLINFQNSDNRFFLYLEAHVFCYEKDLSSINMAQTKPSKLYELAYKGDLNQLSRLINQLKFDVNSRNNLDFTLLHLAAGGGDRETISYLIGKNASLQTKDKNEGATPLHIAAAKGNVEAFMTMVSGKANVTAEDNEGRTPHKLLLSQMELVVDKVDLLKKIREDPNAERELYTWGGGINYELGHGTTDLTKFPRVVKEMKGKQISRVKCGRYHTCIVTQDGDLYTVGLGRWGRLGHGDEETQSIPRKVSSLKRVVYVSSSSNHTAAVTSEGMVYTFGRNQYGQLGVGETETLMYPRRVRAALENRHVIRTACGKYHTACLTSAGEVFTFGRGSEGALGHGVDHDQYTPREIASFKGSPARLIAAGRRHTVIVLSNSDVHVTGFHSNYPRRLHLGKDRTDVIFDVKAWGKATLLLMSDGTMLHFKGDGYDKSGGKRPALVEVPYKAAKCSLGKESIAIVTGEGGGEAGSLRQSNARATRLDLRNAIDISSSRDGYAVITATPSPQRIAHRQIDVNFGRDFAGFVNSSQFSDVTLLLPPTEDRGQIRMYAHKVILHCRGLFTDQLKPDVTEITVPNIGEEALKCLLTYVYTDELILPEEEIPGMIGQLKNITKRYNMKILNEALGSIGKIPEDSTFASDMSRIVESEYLDVTLVTEEGDIACNKLFLAARGPEFFASMFLSGMRESRTRSIEVGDMELSTLQRIVDYVFTNELPPDNPGAQVFVDLMMSADRFGIHSLKTKCADALVYYIDDQNVVDLLNLGDICQGTYLYVFTYSYVTVVSLQDACMWFIMKNIRTLLEEKILDELPDDIIPKWQEGFKERLNAKKREEQESIVLEEEIEGKEKLEEKKDYVDRDLSIDLLDEENATKRIRTIKKRLRETESLQDRMMKAETLTPDQMQKIAASEQLEEELKFLENFLANIERPPKPIFYPDISEIRAGQEDDNLQFDDDESNGGDSLRSSLNIRVSGGIDPIDDTDFVEVTSTRAVQPTPPKESNHLQSTPPHHSSAKNSNNTTPQSTPPHYNETKWRKNSSGSVTPSPNFFAATTPPRPEVLPAAQVSRGFKTPTGHSKAVPAKTSQTPQKPHPVNSQNVNIPNLQHTNSTVAGSWPAPSPPATTPPRVPIASVNKQPTPQRRNSTVDTDKALQSLVQSMGGNVKVVSKQKKGKGREAPKETVPANLSAPQPEAEKFGGWNVGQSTTRQATTSLLDIQRSEQQSKPKPIAGSTKVTQPSPSPSPGKDPLFMPSTSPGQGTSPSKGWTAPAGARHNSFSQIQRDQKRVSDKKKEKVVAEPLSKIQKDEREMTELFNEIASVYGKAYAEQFFSEQIEEEVLFFS</sequence>
<evidence type="ECO:0000259" key="6">
    <source>
        <dbReference type="PROSITE" id="PS50097"/>
    </source>
</evidence>
<dbReference type="CDD" id="cd18186">
    <property type="entry name" value="BTB_POZ_ZBTB_KLHL-like"/>
    <property type="match status" value="2"/>
</dbReference>
<feature type="repeat" description="RCC1" evidence="3">
    <location>
        <begin position="257"/>
        <end position="306"/>
    </location>
</feature>
<comment type="caution">
    <text evidence="7">The sequence shown here is derived from an EMBL/GenBank/DDBJ whole genome shotgun (WGS) entry which is preliminary data.</text>
</comment>
<keyword evidence="8" id="KW-1185">Reference proteome</keyword>
<name>A0A2P6NXK6_9EUKA</name>
<dbReference type="Gene3D" id="3.30.710.10">
    <property type="entry name" value="Potassium Channel Kv1.1, Chain A"/>
    <property type="match status" value="2"/>
</dbReference>
<protein>
    <recommendedName>
        <fullName evidence="6">BTB domain-containing protein</fullName>
    </recommendedName>
</protein>
<dbReference type="Pfam" id="PF12796">
    <property type="entry name" value="Ank_2"/>
    <property type="match status" value="1"/>
</dbReference>